<dbReference type="EMBL" id="PFKO01000066">
    <property type="protein sequence ID" value="PIY33555.1"/>
    <property type="molecule type" value="Genomic_DNA"/>
</dbReference>
<evidence type="ECO:0000256" key="3">
    <source>
        <dbReference type="ARBA" id="ARBA00038434"/>
    </source>
</evidence>
<dbReference type="InterPro" id="IPR050574">
    <property type="entry name" value="HPF/YfiA_ribosome-assoc"/>
</dbReference>
<accession>A0A2M7K6Y2</accession>
<dbReference type="InterPro" id="IPR003489">
    <property type="entry name" value="RHF/RaiA"/>
</dbReference>
<evidence type="ECO:0000313" key="12">
    <source>
        <dbReference type="Proteomes" id="UP000182763"/>
    </source>
</evidence>
<keyword evidence="1 6" id="KW-0963">Cytoplasm</keyword>
<reference evidence="13 14" key="2">
    <citation type="submission" date="2017-09" db="EMBL/GenBank/DDBJ databases">
        <title>Depth-based differentiation of microbial function through sediment-hosted aquifers and enrichment of novel symbionts in the deep terrestrial subsurface.</title>
        <authorList>
            <person name="Probst A.J."/>
            <person name="Ladd B."/>
            <person name="Jarett J.K."/>
            <person name="Geller-Mcgrath D.E."/>
            <person name="Sieber C.M."/>
            <person name="Emerson J.B."/>
            <person name="Anantharaman K."/>
            <person name="Thomas B.C."/>
            <person name="Malmstrom R."/>
            <person name="Stieglmeier M."/>
            <person name="Klingl A."/>
            <person name="Woyke T."/>
            <person name="Ryan C.M."/>
            <person name="Banfield J.F."/>
        </authorList>
    </citation>
    <scope>NUCLEOTIDE SEQUENCE [LARGE SCALE GENOMIC DNA]</scope>
    <source>
        <strain evidence="10">CG_4_10_14_3_um_filter_34_13</strain>
        <strain evidence="11">CG_4_9_14_3_um_filter_33_16</strain>
    </source>
</reference>
<dbReference type="Pfam" id="PF02482">
    <property type="entry name" value="Ribosomal_S30AE"/>
    <property type="match status" value="1"/>
</dbReference>
<dbReference type="Proteomes" id="UP000228560">
    <property type="component" value="Unassembled WGS sequence"/>
</dbReference>
<dbReference type="SUPFAM" id="SSF69754">
    <property type="entry name" value="Ribosome binding protein Y (YfiA homologue)"/>
    <property type="match status" value="1"/>
</dbReference>
<evidence type="ECO:0000313" key="8">
    <source>
        <dbReference type="EMBL" id="OIP68477.1"/>
    </source>
</evidence>
<dbReference type="InterPro" id="IPR036567">
    <property type="entry name" value="RHF-like"/>
</dbReference>
<keyword evidence="2 6" id="KW-0810">Translation regulation</keyword>
<organism evidence="8 12">
    <name type="scientific">Candidatus Infernicultor aquiphilus</name>
    <dbReference type="NCBI Taxonomy" id="1805029"/>
    <lineage>
        <taxon>Bacteria</taxon>
        <taxon>Pseudomonadati</taxon>
        <taxon>Atribacterota</taxon>
        <taxon>Candidatus Phoenicimicrobiia</taxon>
        <taxon>Candidatus Pheonicimicrobiales</taxon>
        <taxon>Candidatus Phoenicimicrobiaceae</taxon>
        <taxon>Candidatus Infernicultor</taxon>
    </lineage>
</organism>
<dbReference type="InterPro" id="IPR038416">
    <property type="entry name" value="Ribosom_S30AE_C_sf"/>
</dbReference>
<comment type="caution">
    <text evidence="8">The sequence shown here is derived from an EMBL/GenBank/DDBJ whole genome shotgun (WGS) entry which is preliminary data.</text>
</comment>
<dbReference type="FunFam" id="3.30.160.100:FF:000001">
    <property type="entry name" value="Ribosome hibernation promoting factor"/>
    <property type="match status" value="1"/>
</dbReference>
<dbReference type="EMBL" id="MNYY01000121">
    <property type="protein sequence ID" value="OIP68477.1"/>
    <property type="molecule type" value="Genomic_DNA"/>
</dbReference>
<dbReference type="NCBIfam" id="TIGR00741">
    <property type="entry name" value="yfiA"/>
    <property type="match status" value="1"/>
</dbReference>
<dbReference type="CDD" id="cd00552">
    <property type="entry name" value="RaiA"/>
    <property type="match status" value="1"/>
</dbReference>
<dbReference type="GO" id="GO:0043024">
    <property type="term" value="F:ribosomal small subunit binding"/>
    <property type="evidence" value="ECO:0007669"/>
    <property type="project" value="TreeGrafter"/>
</dbReference>
<proteinExistence type="inferred from homology"/>
<evidence type="ECO:0000256" key="6">
    <source>
        <dbReference type="HAMAP-Rule" id="MF_00839"/>
    </source>
</evidence>
<dbReference type="EMBL" id="PFIP01000122">
    <property type="protein sequence ID" value="PIX33895.1"/>
    <property type="molecule type" value="Genomic_DNA"/>
</dbReference>
<accession>A0A1J5G752</accession>
<reference evidence="8 12" key="1">
    <citation type="journal article" date="2016" name="Environ. Microbiol.">
        <title>Genomic resolution of a cold subsurface aquifer community provides metabolic insights for novel microbes adapted to high CO concentrations.</title>
        <authorList>
            <person name="Probst A.J."/>
            <person name="Castelle C.J."/>
            <person name="Singh A."/>
            <person name="Brown C.T."/>
            <person name="Anantharaman K."/>
            <person name="Sharon I."/>
            <person name="Hug L.A."/>
            <person name="Burstein D."/>
            <person name="Emerson J.B."/>
            <person name="Thomas B.C."/>
            <person name="Banfield J.F."/>
        </authorList>
    </citation>
    <scope>NUCLEOTIDE SEQUENCE [LARGE SCALE GENOMIC DNA]</scope>
    <source>
        <strain evidence="8">CG2_30_33_13</strain>
    </source>
</reference>
<comment type="function">
    <text evidence="6">Required for dimerization of active 70S ribosomes into 100S ribosomes in stationary phase; 100S ribosomes are translationally inactive and sometimes present during exponential growth.</text>
</comment>
<comment type="similarity">
    <text evidence="3">Belongs to the HPF/YfiA ribosome-associated protein family. Short HPF subfamily.</text>
</comment>
<dbReference type="GO" id="GO:0022627">
    <property type="term" value="C:cytosolic small ribosomal subunit"/>
    <property type="evidence" value="ECO:0007669"/>
    <property type="project" value="TreeGrafter"/>
</dbReference>
<dbReference type="Proteomes" id="UP000230646">
    <property type="component" value="Unassembled WGS sequence"/>
</dbReference>
<dbReference type="EMBL" id="PFTV01000078">
    <property type="protein sequence ID" value="PJB57177.1"/>
    <property type="molecule type" value="Genomic_DNA"/>
</dbReference>
<dbReference type="RefSeq" id="WP_406606883.1">
    <property type="nucleotide sequence ID" value="NZ_PFKO01000066.1"/>
</dbReference>
<dbReference type="Gene3D" id="3.30.505.50">
    <property type="entry name" value="Sigma 54 modulation/S30EA ribosomal protein, C-terminal domain"/>
    <property type="match status" value="1"/>
</dbReference>
<dbReference type="Proteomes" id="UP000182763">
    <property type="component" value="Unassembled WGS sequence"/>
</dbReference>
<feature type="domain" description="Sigma 54 modulation/S30EA ribosomal protein C-terminal" evidence="7">
    <location>
        <begin position="122"/>
        <end position="174"/>
    </location>
</feature>
<dbReference type="Proteomes" id="UP000231493">
    <property type="component" value="Unassembled WGS sequence"/>
</dbReference>
<comment type="subunit">
    <text evidence="6">Interacts with 100S ribosomes.</text>
</comment>
<comment type="subcellular location">
    <subcellularLocation>
        <location evidence="6">Cytoplasm</location>
    </subcellularLocation>
</comment>
<evidence type="ECO:0000313" key="11">
    <source>
        <dbReference type="EMBL" id="PJB57177.1"/>
    </source>
</evidence>
<dbReference type="GO" id="GO:0045900">
    <property type="term" value="P:negative regulation of translational elongation"/>
    <property type="evidence" value="ECO:0007669"/>
    <property type="project" value="TreeGrafter"/>
</dbReference>
<evidence type="ECO:0000256" key="4">
    <source>
        <dbReference type="ARBA" id="ARBA00038695"/>
    </source>
</evidence>
<evidence type="ECO:0000256" key="1">
    <source>
        <dbReference type="ARBA" id="ARBA00022490"/>
    </source>
</evidence>
<dbReference type="PANTHER" id="PTHR33231:SF1">
    <property type="entry name" value="30S RIBOSOMAL PROTEIN"/>
    <property type="match status" value="1"/>
</dbReference>
<dbReference type="Pfam" id="PF16321">
    <property type="entry name" value="Ribosom_S30AE_C"/>
    <property type="match status" value="1"/>
</dbReference>
<protein>
    <recommendedName>
        <fullName evidence="5 6">Ribosome hibernation promoting factor</fullName>
        <shortName evidence="6">HPF</shortName>
    </recommendedName>
</protein>
<accession>A0A2M7PSL5</accession>
<name>A0A1J5G752_9BACT</name>
<evidence type="ECO:0000313" key="10">
    <source>
        <dbReference type="EMBL" id="PIY33555.1"/>
    </source>
</evidence>
<dbReference type="HAMAP" id="MF_00839">
    <property type="entry name" value="HPF"/>
    <property type="match status" value="1"/>
</dbReference>
<dbReference type="Gene3D" id="3.30.160.100">
    <property type="entry name" value="Ribosome hibernation promotion factor-like"/>
    <property type="match status" value="1"/>
</dbReference>
<comment type="similarity">
    <text evidence="6">Belongs to the HPF/YfiA ribosome-associated protein family. Long HPF subfamily.</text>
</comment>
<sequence>MKIVIKGKHIEVTDAIRNYLEKRLSKIERYLDHILEVIVTFSVEKNRHIVEITLQANRALIRAEEETDDMYTSIDKAVDKLERQIKKYKEKFYQKSYSNTDRKDLGYEEVSLGDDQSTKIAKIVKTKKFAIKPMSVEEAAMQMDLLGHNFFVFANDTTNKVNVVYKRRDGNFGLIEPEF</sequence>
<dbReference type="InterPro" id="IPR032528">
    <property type="entry name" value="Ribosom_S30AE_C"/>
</dbReference>
<evidence type="ECO:0000259" key="7">
    <source>
        <dbReference type="Pfam" id="PF16321"/>
    </source>
</evidence>
<dbReference type="PANTHER" id="PTHR33231">
    <property type="entry name" value="30S RIBOSOMAL PROTEIN"/>
    <property type="match status" value="1"/>
</dbReference>
<evidence type="ECO:0000313" key="9">
    <source>
        <dbReference type="EMBL" id="PIX33895.1"/>
    </source>
</evidence>
<evidence type="ECO:0000256" key="2">
    <source>
        <dbReference type="ARBA" id="ARBA00022845"/>
    </source>
</evidence>
<dbReference type="FunFam" id="3.30.505.50:FF:000001">
    <property type="entry name" value="Ribosome hibernation promoting factor"/>
    <property type="match status" value="1"/>
</dbReference>
<dbReference type="AlphaFoldDB" id="A0A1J5G752"/>
<dbReference type="InterPro" id="IPR034694">
    <property type="entry name" value="HPF_long/plastid"/>
</dbReference>
<dbReference type="STRING" id="1805029.AUK42_06270"/>
<evidence type="ECO:0000313" key="13">
    <source>
        <dbReference type="Proteomes" id="UP000228560"/>
    </source>
</evidence>
<accession>A0A2M8CDM9</accession>
<evidence type="ECO:0000256" key="5">
    <source>
        <dbReference type="ARBA" id="ARBA00041148"/>
    </source>
</evidence>
<gene>
    <name evidence="9" type="primary">raiA</name>
    <name evidence="6" type="synonym">hpf</name>
    <name evidence="8" type="ORF">AUK42_06270</name>
    <name evidence="11" type="ORF">CO097_03165</name>
    <name evidence="10" type="ORF">COZ07_01740</name>
    <name evidence="9" type="ORF">COZ58_05755</name>
</gene>
<evidence type="ECO:0000313" key="14">
    <source>
        <dbReference type="Proteomes" id="UP000230646"/>
    </source>
</evidence>
<reference evidence="9" key="3">
    <citation type="submission" date="2017-09" db="EMBL/GenBank/DDBJ databases">
        <title>Depth-based differentiation of microbial function through sediment-hosted aquifers and enrichment of novel symbionts in the deep terrestrial subsurface.</title>
        <authorList>
            <person name="Probst A.J."/>
            <person name="Ladd B."/>
            <person name="Jarett J.K."/>
            <person name="Geller-Mcgrath D.E."/>
            <person name="Sieber C.M.K."/>
            <person name="Emerson J.B."/>
            <person name="Anantharaman K."/>
            <person name="Thomas B.C."/>
            <person name="Malmstrom R."/>
            <person name="Stieglmeier M."/>
            <person name="Klingl A."/>
            <person name="Woyke T."/>
            <person name="Ryan C.M."/>
            <person name="Banfield J.F."/>
        </authorList>
    </citation>
    <scope>NUCLEOTIDE SEQUENCE</scope>
    <source>
        <strain evidence="9">CG_4_8_14_3_um_filter_34_18</strain>
    </source>
</reference>
<comment type="subunit">
    <text evidence="4">Associates exclusively with 100S ribosomes, which are dimers of 70S ribosomes.</text>
</comment>